<feature type="region of interest" description="Disordered" evidence="1">
    <location>
        <begin position="1"/>
        <end position="22"/>
    </location>
</feature>
<feature type="region of interest" description="Disordered" evidence="1">
    <location>
        <begin position="71"/>
        <end position="91"/>
    </location>
</feature>
<gene>
    <name evidence="2" type="ORF">F2P81_025110</name>
</gene>
<protein>
    <submittedName>
        <fullName evidence="2">Uncharacterized protein</fullName>
    </submittedName>
</protein>
<proteinExistence type="predicted"/>
<reference evidence="2 3" key="1">
    <citation type="submission" date="2019-06" db="EMBL/GenBank/DDBJ databases">
        <title>Draft genomes of female and male turbot (Scophthalmus maximus).</title>
        <authorList>
            <person name="Xu H."/>
            <person name="Xu X.-W."/>
            <person name="Shao C."/>
            <person name="Chen S."/>
        </authorList>
    </citation>
    <scope>NUCLEOTIDE SEQUENCE [LARGE SCALE GENOMIC DNA]</scope>
    <source>
        <strain evidence="2">Ysfricsl-2016a</strain>
        <tissue evidence="2">Blood</tissue>
    </source>
</reference>
<evidence type="ECO:0000313" key="2">
    <source>
        <dbReference type="EMBL" id="KAF0022718.1"/>
    </source>
</evidence>
<evidence type="ECO:0000313" key="3">
    <source>
        <dbReference type="Proteomes" id="UP000438429"/>
    </source>
</evidence>
<comment type="caution">
    <text evidence="2">The sequence shown here is derived from an EMBL/GenBank/DDBJ whole genome shotgun (WGS) entry which is preliminary data.</text>
</comment>
<dbReference type="Proteomes" id="UP000438429">
    <property type="component" value="Unassembled WGS sequence"/>
</dbReference>
<accession>A0A6A4RRQ5</accession>
<dbReference type="AlphaFoldDB" id="A0A6A4RRQ5"/>
<evidence type="ECO:0000256" key="1">
    <source>
        <dbReference type="SAM" id="MobiDB-lite"/>
    </source>
</evidence>
<dbReference type="EMBL" id="VEVO01000024">
    <property type="protein sequence ID" value="KAF0022718.1"/>
    <property type="molecule type" value="Genomic_DNA"/>
</dbReference>
<sequence>MRNKHTPVNRSRSEVKVPPAAECTQGTRCQKLSHTSIPHGNKRKVKAIGMTNSVMSPSSFGGFHEENCGKFSKNSGASAKRRGETISPVSV</sequence>
<name>A0A6A4RRQ5_SCOMX</name>
<organism evidence="2 3">
    <name type="scientific">Scophthalmus maximus</name>
    <name type="common">Turbot</name>
    <name type="synonym">Psetta maxima</name>
    <dbReference type="NCBI Taxonomy" id="52904"/>
    <lineage>
        <taxon>Eukaryota</taxon>
        <taxon>Metazoa</taxon>
        <taxon>Chordata</taxon>
        <taxon>Craniata</taxon>
        <taxon>Vertebrata</taxon>
        <taxon>Euteleostomi</taxon>
        <taxon>Actinopterygii</taxon>
        <taxon>Neopterygii</taxon>
        <taxon>Teleostei</taxon>
        <taxon>Neoteleostei</taxon>
        <taxon>Acanthomorphata</taxon>
        <taxon>Carangaria</taxon>
        <taxon>Pleuronectiformes</taxon>
        <taxon>Pleuronectoidei</taxon>
        <taxon>Scophthalmidae</taxon>
        <taxon>Scophthalmus</taxon>
    </lineage>
</organism>